<evidence type="ECO:0000313" key="4">
    <source>
        <dbReference type="Proteomes" id="UP000003959"/>
    </source>
</evidence>
<dbReference type="AlphaFoldDB" id="F4XR67"/>
<dbReference type="GO" id="GO:0004803">
    <property type="term" value="F:transposase activity"/>
    <property type="evidence" value="ECO:0007669"/>
    <property type="project" value="InterPro"/>
</dbReference>
<organism evidence="3 4">
    <name type="scientific">Moorena producens 3L</name>
    <dbReference type="NCBI Taxonomy" id="489825"/>
    <lineage>
        <taxon>Bacteria</taxon>
        <taxon>Bacillati</taxon>
        <taxon>Cyanobacteriota</taxon>
        <taxon>Cyanophyceae</taxon>
        <taxon>Coleofasciculales</taxon>
        <taxon>Coleofasciculaceae</taxon>
        <taxon>Moorena</taxon>
    </lineage>
</organism>
<dbReference type="HOGENOM" id="CLU_2479935_0_0_3"/>
<dbReference type="GO" id="GO:0006313">
    <property type="term" value="P:DNA transposition"/>
    <property type="evidence" value="ECO:0007669"/>
    <property type="project" value="InterPro"/>
</dbReference>
<evidence type="ECO:0000313" key="3">
    <source>
        <dbReference type="EMBL" id="EGJ33042.1"/>
    </source>
</evidence>
<keyword evidence="1" id="KW-0812">Transmembrane</keyword>
<keyword evidence="1" id="KW-1133">Transmembrane helix</keyword>
<proteinExistence type="predicted"/>
<feature type="domain" description="Transposase IS4-like" evidence="2">
    <location>
        <begin position="2"/>
        <end position="61"/>
    </location>
</feature>
<dbReference type="Proteomes" id="UP000003959">
    <property type="component" value="Unassembled WGS sequence"/>
</dbReference>
<sequence length="87" mass="10654">MTNVESSIVNPEWIVQTYSQRNWIEVFYREAKGWLGLRKYQVRNKRSLLRHFLLVYCAYNFIIWHQITGGLRRQWANKPWPKATLRE</sequence>
<feature type="transmembrane region" description="Helical" evidence="1">
    <location>
        <begin position="48"/>
        <end position="67"/>
    </location>
</feature>
<dbReference type="SUPFAM" id="SSF53098">
    <property type="entry name" value="Ribonuclease H-like"/>
    <property type="match status" value="1"/>
</dbReference>
<dbReference type="Pfam" id="PF01609">
    <property type="entry name" value="DDE_Tnp_1"/>
    <property type="match status" value="1"/>
</dbReference>
<reference evidence="4" key="1">
    <citation type="journal article" date="2011" name="Proc. Natl. Acad. Sci. U.S.A.">
        <title>Genomic insights into the physiology and ecology of the marine filamentous cyanobacterium Lyngbya majuscula.</title>
        <authorList>
            <person name="Jones A.C."/>
            <person name="Monroe E.A."/>
            <person name="Podell S."/>
            <person name="Hess W.R."/>
            <person name="Klages S."/>
            <person name="Esquenazi E."/>
            <person name="Niessen S."/>
            <person name="Hoover H."/>
            <person name="Rothmann M."/>
            <person name="Lasken R.S."/>
            <person name="Yates J.R.III."/>
            <person name="Reinhardt R."/>
            <person name="Kube M."/>
            <person name="Burkart M.D."/>
            <person name="Allen E.E."/>
            <person name="Dorrestein P.C."/>
            <person name="Gerwick W.H."/>
            <person name="Gerwick L."/>
        </authorList>
    </citation>
    <scope>NUCLEOTIDE SEQUENCE [LARGE SCALE GENOMIC DNA]</scope>
    <source>
        <strain evidence="4">3L</strain>
    </source>
</reference>
<dbReference type="InterPro" id="IPR012337">
    <property type="entry name" value="RNaseH-like_sf"/>
</dbReference>
<evidence type="ECO:0000259" key="2">
    <source>
        <dbReference type="Pfam" id="PF01609"/>
    </source>
</evidence>
<dbReference type="GO" id="GO:0003677">
    <property type="term" value="F:DNA binding"/>
    <property type="evidence" value="ECO:0007669"/>
    <property type="project" value="InterPro"/>
</dbReference>
<dbReference type="InterPro" id="IPR002559">
    <property type="entry name" value="Transposase_11"/>
</dbReference>
<evidence type="ECO:0000256" key="1">
    <source>
        <dbReference type="SAM" id="Phobius"/>
    </source>
</evidence>
<name>F4XR67_9CYAN</name>
<gene>
    <name evidence="3" type="ORF">LYNGBM3L_55870</name>
</gene>
<keyword evidence="4" id="KW-1185">Reference proteome</keyword>
<accession>F4XR67</accession>
<dbReference type="EMBL" id="GL890874">
    <property type="protein sequence ID" value="EGJ33042.1"/>
    <property type="molecule type" value="Genomic_DNA"/>
</dbReference>
<keyword evidence="1" id="KW-0472">Membrane</keyword>
<dbReference type="eggNOG" id="COG3385">
    <property type="taxonomic scope" value="Bacteria"/>
</dbReference>
<protein>
    <submittedName>
        <fullName evidence="3">DDE domain transposase</fullName>
    </submittedName>
</protein>